<proteinExistence type="predicted"/>
<dbReference type="Proteomes" id="UP001189429">
    <property type="component" value="Unassembled WGS sequence"/>
</dbReference>
<sequence length="562" mass="61663">MTAARSSSAIPDTYEEHPRKFDAISNSLATLSYGQTVEVDPMTVDSQAKEELLASKPELAQSVTWRCKDKSQLLNFYDTRQQKAVPIRVRREPRNVREVRRAFSPLWTVTFSMMKSNDGLSDEFKLGADGCRVDLYITSDPRGPELSHFSGAEPPRWADKPAFQQFAAANDRALTEEQLEAGANLASVKISDYAKYFGVLIGREASLARLLGARGAAGRWEQALGLLRRARRAACEVDAPAYNAAITAVGRGVQWRPALQLLRDMRASWARAWERAVLLFEQARSCRLELSLLVYSGAASACKAGLQWAQALALLGELRAGALRPSAISCSGVMSACERGHQWRAVLHLLGCMGRWLLQPPSVAYAMAVRACEAGRHLSRVRWLFHRMQSERVVPEAALCNASVSACGRHQEWAAALALFLRLRTMALRCDAAAHGAAVHACGRLRRWRQALRLLGAAAEPSAAACGAAVSACERSAQWRQALHALRLADRSGLSLTTVALNAGIAACARGHRWDQAITLVGQMRRLRITRDTITKGSLEGAKLFLGALDHIQQRHRGVREG</sequence>
<keyword evidence="1" id="KW-0677">Repeat</keyword>
<evidence type="ECO:0008006" key="4">
    <source>
        <dbReference type="Google" id="ProtNLM"/>
    </source>
</evidence>
<evidence type="ECO:0000313" key="2">
    <source>
        <dbReference type="EMBL" id="CAK0845634.1"/>
    </source>
</evidence>
<dbReference type="InterPro" id="IPR011990">
    <property type="entry name" value="TPR-like_helical_dom_sf"/>
</dbReference>
<protein>
    <recommendedName>
        <fullName evidence="4">Pentatricopeptide repeat-containing protein, chloroplastic</fullName>
    </recommendedName>
</protein>
<name>A0ABN9TI73_9DINO</name>
<gene>
    <name evidence="2" type="ORF">PCOR1329_LOCUS39363</name>
</gene>
<dbReference type="EMBL" id="CAUYUJ010014753">
    <property type="protein sequence ID" value="CAK0845634.1"/>
    <property type="molecule type" value="Genomic_DNA"/>
</dbReference>
<dbReference type="Gene3D" id="1.25.40.10">
    <property type="entry name" value="Tetratricopeptide repeat domain"/>
    <property type="match status" value="3"/>
</dbReference>
<organism evidence="2 3">
    <name type="scientific">Prorocentrum cordatum</name>
    <dbReference type="NCBI Taxonomy" id="2364126"/>
    <lineage>
        <taxon>Eukaryota</taxon>
        <taxon>Sar</taxon>
        <taxon>Alveolata</taxon>
        <taxon>Dinophyceae</taxon>
        <taxon>Prorocentrales</taxon>
        <taxon>Prorocentraceae</taxon>
        <taxon>Prorocentrum</taxon>
    </lineage>
</organism>
<comment type="caution">
    <text evidence="2">The sequence shown here is derived from an EMBL/GenBank/DDBJ whole genome shotgun (WGS) entry which is preliminary data.</text>
</comment>
<evidence type="ECO:0000256" key="1">
    <source>
        <dbReference type="ARBA" id="ARBA00022737"/>
    </source>
</evidence>
<accession>A0ABN9TI73</accession>
<dbReference type="PANTHER" id="PTHR47447">
    <property type="entry name" value="OS03G0856100 PROTEIN"/>
    <property type="match status" value="1"/>
</dbReference>
<evidence type="ECO:0000313" key="3">
    <source>
        <dbReference type="Proteomes" id="UP001189429"/>
    </source>
</evidence>
<keyword evidence="3" id="KW-1185">Reference proteome</keyword>
<dbReference type="PANTHER" id="PTHR47447:SF17">
    <property type="entry name" value="OS12G0638900 PROTEIN"/>
    <property type="match status" value="1"/>
</dbReference>
<reference evidence="2" key="1">
    <citation type="submission" date="2023-10" db="EMBL/GenBank/DDBJ databases">
        <authorList>
            <person name="Chen Y."/>
            <person name="Shah S."/>
            <person name="Dougan E. K."/>
            <person name="Thang M."/>
            <person name="Chan C."/>
        </authorList>
    </citation>
    <scope>NUCLEOTIDE SEQUENCE [LARGE SCALE GENOMIC DNA]</scope>
</reference>